<evidence type="ECO:0000313" key="2">
    <source>
        <dbReference type="EMBL" id="EKF75607.1"/>
    </source>
</evidence>
<reference evidence="2 3" key="1">
    <citation type="journal article" date="2012" name="J. Bacteriol.">
        <title>Genome Sequence of the Alkane-Degrading Bacterium Alcanivorax hongdengensis Type Strain A-11-3.</title>
        <authorList>
            <person name="Lai Q."/>
            <person name="Shao Z."/>
        </authorList>
    </citation>
    <scope>NUCLEOTIDE SEQUENCE [LARGE SCALE GENOMIC DNA]</scope>
    <source>
        <strain evidence="2 3">A-11-3</strain>
    </source>
</reference>
<dbReference type="CDD" id="cd10922">
    <property type="entry name" value="CE4_PelA_like_C"/>
    <property type="match status" value="1"/>
</dbReference>
<dbReference type="OrthoDB" id="7292394at2"/>
<dbReference type="PIRSF" id="PIRSF029570">
    <property type="entry name" value="UCP029570"/>
    <property type="match status" value="1"/>
</dbReference>
<keyword evidence="3" id="KW-1185">Reference proteome</keyword>
<dbReference type="InterPro" id="IPR011330">
    <property type="entry name" value="Glyco_hydro/deAcase_b/a-brl"/>
</dbReference>
<dbReference type="Proteomes" id="UP000010164">
    <property type="component" value="Unassembled WGS sequence"/>
</dbReference>
<organism evidence="2 3">
    <name type="scientific">Alcanivorax hongdengensis A-11-3</name>
    <dbReference type="NCBI Taxonomy" id="1177179"/>
    <lineage>
        <taxon>Bacteria</taxon>
        <taxon>Pseudomonadati</taxon>
        <taxon>Pseudomonadota</taxon>
        <taxon>Gammaproteobacteria</taxon>
        <taxon>Oceanospirillales</taxon>
        <taxon>Alcanivoracaceae</taxon>
        <taxon>Alcanivorax</taxon>
    </lineage>
</organism>
<dbReference type="PATRIC" id="fig|1177179.3.peg.398"/>
<feature type="domain" description="Glycoside-hydrolase family GH114 TIM-barrel" evidence="1">
    <location>
        <begin position="40"/>
        <end position="265"/>
    </location>
</feature>
<dbReference type="RefSeq" id="WP_008927591.1">
    <property type="nucleotide sequence ID" value="NZ_AMRJ01000002.1"/>
</dbReference>
<dbReference type="SUPFAM" id="SSF88713">
    <property type="entry name" value="Glycoside hydrolase/deacetylase"/>
    <property type="match status" value="1"/>
</dbReference>
<dbReference type="Gene3D" id="3.20.20.70">
    <property type="entry name" value="Aldolase class I"/>
    <property type="match status" value="1"/>
</dbReference>
<evidence type="ECO:0000313" key="3">
    <source>
        <dbReference type="Proteomes" id="UP000010164"/>
    </source>
</evidence>
<protein>
    <recommendedName>
        <fullName evidence="1">Glycoside-hydrolase family GH114 TIM-barrel domain-containing protein</fullName>
    </recommendedName>
</protein>
<dbReference type="eggNOG" id="COG0726">
    <property type="taxonomic scope" value="Bacteria"/>
</dbReference>
<dbReference type="InterPro" id="IPR004352">
    <property type="entry name" value="GH114_TIM-barrel"/>
</dbReference>
<dbReference type="PANTHER" id="PTHR35882:SF2">
    <property type="entry name" value="PELA"/>
    <property type="match status" value="1"/>
</dbReference>
<dbReference type="InterPro" id="IPR016925">
    <property type="entry name" value="UCP029570"/>
</dbReference>
<dbReference type="InterPro" id="IPR017853">
    <property type="entry name" value="GH"/>
</dbReference>
<gene>
    <name evidence="2" type="ORF">A11A3_02022</name>
</gene>
<dbReference type="PANTHER" id="PTHR35882">
    <property type="entry name" value="PELA"/>
    <property type="match status" value="1"/>
</dbReference>
<sequence>MKFGATVLLWALLILPAAVIADIRAKAAAFYYGPDIPWHSLSVYDYPVVEPDQADRPPADGHRYYAYVSTGEVLDSRPYFPGIKPEWLLGSNPAWQSRILDQSNPALRRYFLDHVIAPLWQKGYRGFFLDTLDSYQLAVSDDAGRQKQRQGLVALIKAIGQRYPKARLILNRGFELLPDVADQVDAVAAESLYQRWLPDKERYQSVPAEDRQWLLGQFQQVRDGYGIDTIAIDYAPPAQRQQARDIAAKIAADGVIPWVTNPELDSLGLGVREVMPRKVLMIYGGSTEKLWELTDLVRYGLMPVQFQGLIPDIRSVDAAMPEGTLTGRYAGIVVWMEEAEQTSDAFEQWLVRQKEAGVPIAMLGYPAVDPQGPYGKAFGFHDLPMPRSLPVVTRASKEVGFESPLPKLINLAVPLDTDDATPWLQVSADGNRYTPVAMTPWGGYAFTPFVIRSALPGISGGDYDRWMIQPLDFIHQALQLPAMPIPDVTTENGRRLFFSHMDGDGFPSLAEVQGYRGIADARVMVNEIFKKYDVPFTVSIIEGEIAPDGLYPKRSDELEAIARDMYALPNVEAATHTYSHPFYWYESQAHPRELSGSEGLLRLPIPDYSMDPVREVAGSANYINRRLLQGGEKTTMVLWSGDTIPTPEALKAAREAGLLNMNGSDTTITRSTPTWTLVKGIGVPKGDEYQVYAPNQNENVYTHEWHGPFYGFERVIQTFEMTETPIRFKPVDVYFHTYIASKNASLESLRRVLDWATGQPLFPVFASEYVRKVLDFNDMVISREGDQWQVHGNGQLRTLRLPAGMPLPNLDTSQGLAGYRTDGPGRYLHMTGGQARWQAGTTHEAYLQQANGRLTAFQRQGKNLVFSLHARAPLRFALANATGCRLSHDGKILTPARRQGDIFHYRSSARGLNELRLQCSQ</sequence>
<evidence type="ECO:0000259" key="1">
    <source>
        <dbReference type="Pfam" id="PF03537"/>
    </source>
</evidence>
<dbReference type="STRING" id="1177179.A11A3_02022"/>
<dbReference type="InterPro" id="IPR013785">
    <property type="entry name" value="Aldolase_TIM"/>
</dbReference>
<dbReference type="SUPFAM" id="SSF51445">
    <property type="entry name" value="(Trans)glycosidases"/>
    <property type="match status" value="1"/>
</dbReference>
<dbReference type="Gene3D" id="3.20.20.370">
    <property type="entry name" value="Glycoside hydrolase/deacetylase"/>
    <property type="match status" value="1"/>
</dbReference>
<dbReference type="eggNOG" id="COG3868">
    <property type="taxonomic scope" value="Bacteria"/>
</dbReference>
<name>L0WHI7_9GAMM</name>
<proteinExistence type="predicted"/>
<comment type="caution">
    <text evidence="2">The sequence shown here is derived from an EMBL/GenBank/DDBJ whole genome shotgun (WGS) entry which is preliminary data.</text>
</comment>
<dbReference type="AlphaFoldDB" id="L0WHI7"/>
<dbReference type="EMBL" id="AMRJ01000002">
    <property type="protein sequence ID" value="EKF75607.1"/>
    <property type="molecule type" value="Genomic_DNA"/>
</dbReference>
<dbReference type="Pfam" id="PF03537">
    <property type="entry name" value="Glyco_hydro_114"/>
    <property type="match status" value="1"/>
</dbReference>
<accession>L0WHI7</accession>
<dbReference type="GO" id="GO:0005975">
    <property type="term" value="P:carbohydrate metabolic process"/>
    <property type="evidence" value="ECO:0007669"/>
    <property type="project" value="InterPro"/>
</dbReference>